<proteinExistence type="inferred from homology"/>
<feature type="binding site" evidence="7">
    <location>
        <position position="149"/>
    </location>
    <ligand>
        <name>substrate</name>
    </ligand>
</feature>
<evidence type="ECO:0000259" key="10">
    <source>
        <dbReference type="Pfam" id="PF11975"/>
    </source>
</evidence>
<evidence type="ECO:0000256" key="6">
    <source>
        <dbReference type="ARBA" id="ARBA00023295"/>
    </source>
</evidence>
<dbReference type="RefSeq" id="WP_073005835.1">
    <property type="nucleotide sequence ID" value="NZ_FQXD01000003.1"/>
</dbReference>
<dbReference type="SUPFAM" id="SSF56327">
    <property type="entry name" value="LDH C-terminal domain-like"/>
    <property type="match status" value="1"/>
</dbReference>
<dbReference type="Gene3D" id="3.40.50.720">
    <property type="entry name" value="NAD(P)-binding Rossmann-like Domain"/>
    <property type="match status" value="1"/>
</dbReference>
<dbReference type="PANTHER" id="PTHR32092">
    <property type="entry name" value="6-PHOSPHO-BETA-GLUCOSIDASE-RELATED"/>
    <property type="match status" value="1"/>
</dbReference>
<dbReference type="Gene3D" id="3.90.110.10">
    <property type="entry name" value="Lactate dehydrogenase/glycoside hydrolase, family 4, C-terminal"/>
    <property type="match status" value="1"/>
</dbReference>
<dbReference type="GO" id="GO:0046872">
    <property type="term" value="F:metal ion binding"/>
    <property type="evidence" value="ECO:0007669"/>
    <property type="project" value="UniProtKB-KW"/>
</dbReference>
<evidence type="ECO:0000256" key="8">
    <source>
        <dbReference type="PIRSR" id="PIRSR601088-4"/>
    </source>
</evidence>
<dbReference type="InterPro" id="IPR015955">
    <property type="entry name" value="Lactate_DH/Glyco_Ohase_4_C"/>
</dbReference>
<dbReference type="InterPro" id="IPR022616">
    <property type="entry name" value="Glyco_hydro_4_C"/>
</dbReference>
<evidence type="ECO:0000256" key="2">
    <source>
        <dbReference type="ARBA" id="ARBA00022723"/>
    </source>
</evidence>
<evidence type="ECO:0000256" key="7">
    <source>
        <dbReference type="PIRSR" id="PIRSR601088-2"/>
    </source>
</evidence>
<dbReference type="PANTHER" id="PTHR32092:SF5">
    <property type="entry name" value="6-PHOSPHO-BETA-GLUCOSIDASE"/>
    <property type="match status" value="1"/>
</dbReference>
<feature type="site" description="Increases basicity of active site Tyr" evidence="8">
    <location>
        <position position="111"/>
    </location>
</feature>
<keyword evidence="4 9" id="KW-0520">NAD</keyword>
<dbReference type="PRINTS" id="PR00732">
    <property type="entry name" value="GLHYDRLASE4"/>
</dbReference>
<name>A0A1M5PGS6_9BACI</name>
<dbReference type="GO" id="GO:0004553">
    <property type="term" value="F:hydrolase activity, hydrolyzing O-glycosyl compounds"/>
    <property type="evidence" value="ECO:0007669"/>
    <property type="project" value="InterPro"/>
</dbReference>
<gene>
    <name evidence="11" type="ORF">SAMN05421807_10350</name>
</gene>
<dbReference type="GO" id="GO:0016616">
    <property type="term" value="F:oxidoreductase activity, acting on the CH-OH group of donors, NAD or NADP as acceptor"/>
    <property type="evidence" value="ECO:0007669"/>
    <property type="project" value="InterPro"/>
</dbReference>
<reference evidence="12" key="1">
    <citation type="submission" date="2016-11" db="EMBL/GenBank/DDBJ databases">
        <authorList>
            <person name="Varghese N."/>
            <person name="Submissions S."/>
        </authorList>
    </citation>
    <scope>NUCLEOTIDE SEQUENCE [LARGE SCALE GENOMIC DNA]</scope>
    <source>
        <strain evidence="12">CGMCC 1.6496</strain>
    </source>
</reference>
<dbReference type="SUPFAM" id="SSF51735">
    <property type="entry name" value="NAD(P)-binding Rossmann-fold domains"/>
    <property type="match status" value="1"/>
</dbReference>
<feature type="binding site" evidence="7">
    <location>
        <position position="95"/>
    </location>
    <ligand>
        <name>substrate</name>
    </ligand>
</feature>
<dbReference type="Pfam" id="PF11975">
    <property type="entry name" value="Glyco_hydro_4C"/>
    <property type="match status" value="1"/>
</dbReference>
<evidence type="ECO:0000256" key="9">
    <source>
        <dbReference type="RuleBase" id="RU361152"/>
    </source>
</evidence>
<keyword evidence="5" id="KW-0464">Manganese</keyword>
<feature type="domain" description="Glycosyl hydrolase family 4 C-terminal" evidence="10">
    <location>
        <begin position="203"/>
        <end position="406"/>
    </location>
</feature>
<evidence type="ECO:0000256" key="5">
    <source>
        <dbReference type="ARBA" id="ARBA00023211"/>
    </source>
</evidence>
<organism evidence="11 12">
    <name type="scientific">Virgibacillus chiguensis</name>
    <dbReference type="NCBI Taxonomy" id="411959"/>
    <lineage>
        <taxon>Bacteria</taxon>
        <taxon>Bacillati</taxon>
        <taxon>Bacillota</taxon>
        <taxon>Bacilli</taxon>
        <taxon>Bacillales</taxon>
        <taxon>Bacillaceae</taxon>
        <taxon>Virgibacillus</taxon>
    </lineage>
</organism>
<dbReference type="AlphaFoldDB" id="A0A1M5PGS6"/>
<dbReference type="OrthoDB" id="9808275at2"/>
<dbReference type="InterPro" id="IPR036291">
    <property type="entry name" value="NAD(P)-bd_dom_sf"/>
</dbReference>
<evidence type="ECO:0000313" key="12">
    <source>
        <dbReference type="Proteomes" id="UP000184079"/>
    </source>
</evidence>
<protein>
    <submittedName>
        <fullName evidence="11">6-phospho-beta-glucosidase</fullName>
    </submittedName>
</protein>
<sequence length="432" mass="48527">MTTLNIAILGGGSASTPQLIGQFIQHEEALPIKKIYLVDILAGRERLSIIASFVRRMIEQENSNIEIMETLDRREALKQADFIINQIRVGGFDMRQIDETLCLEYGIIAEEASGPVGFMNALRTIPIMLDICEDIEELAPDAWLLNLTNPCSIITEAIDKHTNVKVIGINEGPMAFRNQFAKAYDVVKNDISMQLIGTSQLLWVTDLYVRGKSKLTDAILYKKLHSRKKRQDITVDTYFLQTYGVIGCDYQPYYYQGDQILTKQLDVFKQGVLPSDFELEEHKQLFSLYEHAKTATLPNGVEDRRGAAASEGVLEVIQAIHYNLKRILPVNIRNNGAIEGLRNDACVQVNSVVERHGIIPIQVPEILPHVHGLLQYMKAYESLTVEAGISKNIGVAIQAMTMHPFVPSAEVAHKLLQDMFIANEAYVQPVIY</sequence>
<keyword evidence="12" id="KW-1185">Reference proteome</keyword>
<evidence type="ECO:0000256" key="1">
    <source>
        <dbReference type="ARBA" id="ARBA00010141"/>
    </source>
</evidence>
<evidence type="ECO:0000256" key="3">
    <source>
        <dbReference type="ARBA" id="ARBA00022801"/>
    </source>
</evidence>
<keyword evidence="2" id="KW-0479">Metal-binding</keyword>
<keyword evidence="6 9" id="KW-0326">Glycosidase</keyword>
<dbReference type="InterPro" id="IPR001088">
    <property type="entry name" value="Glyco_hydro_4"/>
</dbReference>
<evidence type="ECO:0000313" key="11">
    <source>
        <dbReference type="EMBL" id="SHH00659.1"/>
    </source>
</evidence>
<dbReference type="Proteomes" id="UP000184079">
    <property type="component" value="Unassembled WGS sequence"/>
</dbReference>
<evidence type="ECO:0000256" key="4">
    <source>
        <dbReference type="ARBA" id="ARBA00023027"/>
    </source>
</evidence>
<comment type="cofactor">
    <cofactor evidence="9">
        <name>NAD(+)</name>
        <dbReference type="ChEBI" id="CHEBI:57540"/>
    </cofactor>
    <text evidence="9">Binds 1 NAD(+) per subunit.</text>
</comment>
<dbReference type="EMBL" id="FQXD01000003">
    <property type="protein sequence ID" value="SHH00659.1"/>
    <property type="molecule type" value="Genomic_DNA"/>
</dbReference>
<comment type="similarity">
    <text evidence="1 9">Belongs to the glycosyl hydrolase 4 family.</text>
</comment>
<dbReference type="Pfam" id="PF02056">
    <property type="entry name" value="Glyco_hydro_4"/>
    <property type="match status" value="1"/>
</dbReference>
<keyword evidence="3 9" id="KW-0378">Hydrolase</keyword>
<dbReference type="GO" id="GO:0005975">
    <property type="term" value="P:carbohydrate metabolic process"/>
    <property type="evidence" value="ECO:0007669"/>
    <property type="project" value="InterPro"/>
</dbReference>
<accession>A0A1M5PGS6</accession>